<evidence type="ECO:0000256" key="6">
    <source>
        <dbReference type="SAM" id="Phobius"/>
    </source>
</evidence>
<dbReference type="Pfam" id="PF04228">
    <property type="entry name" value="Zn_peptidase"/>
    <property type="match status" value="1"/>
</dbReference>
<dbReference type="Proteomes" id="UP000274097">
    <property type="component" value="Unassembled WGS sequence"/>
</dbReference>
<dbReference type="EMBL" id="RAQU01000308">
    <property type="protein sequence ID" value="RKK01251.1"/>
    <property type="molecule type" value="Genomic_DNA"/>
</dbReference>
<proteinExistence type="predicted"/>
<evidence type="ECO:0008006" key="11">
    <source>
        <dbReference type="Google" id="ProtNLM"/>
    </source>
</evidence>
<gene>
    <name evidence="7" type="ORF">D6Z83_25955</name>
    <name evidence="8" type="ORF">EBE87_03930</name>
</gene>
<dbReference type="OrthoDB" id="9774900at2"/>
<keyword evidence="3 6" id="KW-1133">Transmembrane helix</keyword>
<feature type="compositionally biased region" description="Basic and acidic residues" evidence="5">
    <location>
        <begin position="1"/>
        <end position="16"/>
    </location>
</feature>
<dbReference type="AlphaFoldDB" id="A0A3A9J6F4"/>
<dbReference type="PANTHER" id="PTHR30168">
    <property type="entry name" value="PUTATIVE MEMBRANE PROTEIN YPFJ"/>
    <property type="match status" value="1"/>
</dbReference>
<feature type="transmembrane region" description="Helical" evidence="6">
    <location>
        <begin position="31"/>
        <end position="52"/>
    </location>
</feature>
<dbReference type="Proteomes" id="UP000278036">
    <property type="component" value="Unassembled WGS sequence"/>
</dbReference>
<evidence type="ECO:0000256" key="1">
    <source>
        <dbReference type="ARBA" id="ARBA00004167"/>
    </source>
</evidence>
<keyword evidence="4 6" id="KW-0472">Membrane</keyword>
<evidence type="ECO:0000313" key="10">
    <source>
        <dbReference type="Proteomes" id="UP000278036"/>
    </source>
</evidence>
<feature type="compositionally biased region" description="Low complexity" evidence="5">
    <location>
        <begin position="67"/>
        <end position="77"/>
    </location>
</feature>
<evidence type="ECO:0000256" key="5">
    <source>
        <dbReference type="SAM" id="MobiDB-lite"/>
    </source>
</evidence>
<dbReference type="EMBL" id="RFLX01000002">
    <property type="protein sequence ID" value="RMI26435.1"/>
    <property type="molecule type" value="Genomic_DNA"/>
</dbReference>
<evidence type="ECO:0000313" key="7">
    <source>
        <dbReference type="EMBL" id="RKK01251.1"/>
    </source>
</evidence>
<feature type="region of interest" description="Disordered" evidence="5">
    <location>
        <begin position="61"/>
        <end position="82"/>
    </location>
</feature>
<dbReference type="PANTHER" id="PTHR30168:SF0">
    <property type="entry name" value="INNER MEMBRANE PROTEIN"/>
    <property type="match status" value="1"/>
</dbReference>
<name>A0A3A9J6F4_9PROT</name>
<comment type="subcellular location">
    <subcellularLocation>
        <location evidence="1">Membrane</location>
        <topology evidence="1">Single-pass membrane protein</topology>
    </subcellularLocation>
</comment>
<keyword evidence="9" id="KW-1185">Reference proteome</keyword>
<protein>
    <recommendedName>
        <fullName evidence="11">Metalloprotease</fullName>
    </recommendedName>
</protein>
<organism evidence="7 10">
    <name type="scientific">Teichococcus wenyumeiae</name>
    <dbReference type="NCBI Taxonomy" id="2478470"/>
    <lineage>
        <taxon>Bacteria</taxon>
        <taxon>Pseudomonadati</taxon>
        <taxon>Pseudomonadota</taxon>
        <taxon>Alphaproteobacteria</taxon>
        <taxon>Acetobacterales</taxon>
        <taxon>Roseomonadaceae</taxon>
        <taxon>Roseomonas</taxon>
    </lineage>
</organism>
<dbReference type="GO" id="GO:0016020">
    <property type="term" value="C:membrane"/>
    <property type="evidence" value="ECO:0007669"/>
    <property type="project" value="UniProtKB-SubCell"/>
</dbReference>
<reference evidence="7 10" key="1">
    <citation type="submission" date="2018-09" db="EMBL/GenBank/DDBJ databases">
        <title>Roseomonas sp. nov., isolated from feces of Tibetan antelopes in the Qinghai-Tibet plateau, China.</title>
        <authorList>
            <person name="Tian Z."/>
        </authorList>
    </citation>
    <scope>NUCLEOTIDE SEQUENCE [LARGE SCALE GENOMIC DNA]</scope>
    <source>
        <strain evidence="8 9">Z23</strain>
        <strain evidence="7 10">Z24</strain>
    </source>
</reference>
<dbReference type="SUPFAM" id="SSF55486">
    <property type="entry name" value="Metalloproteases ('zincins'), catalytic domain"/>
    <property type="match status" value="1"/>
</dbReference>
<evidence type="ECO:0000256" key="3">
    <source>
        <dbReference type="ARBA" id="ARBA00022989"/>
    </source>
</evidence>
<dbReference type="InterPro" id="IPR007343">
    <property type="entry name" value="Uncharacterised_pept_Zn_put"/>
</dbReference>
<accession>A0A3A9J6F4</accession>
<evidence type="ECO:0000313" key="9">
    <source>
        <dbReference type="Proteomes" id="UP000274097"/>
    </source>
</evidence>
<evidence type="ECO:0000256" key="2">
    <source>
        <dbReference type="ARBA" id="ARBA00022692"/>
    </source>
</evidence>
<dbReference type="RefSeq" id="WP_120641007.1">
    <property type="nucleotide sequence ID" value="NZ_RAQU01000308.1"/>
</dbReference>
<comment type="caution">
    <text evidence="7">The sequence shown here is derived from an EMBL/GenBank/DDBJ whole genome shotgun (WGS) entry which is preliminary data.</text>
</comment>
<dbReference type="FunCoup" id="A0A3A9J6F4">
    <property type="interactions" value="91"/>
</dbReference>
<keyword evidence="2 6" id="KW-0812">Transmembrane</keyword>
<feature type="region of interest" description="Disordered" evidence="5">
    <location>
        <begin position="1"/>
        <end position="25"/>
    </location>
</feature>
<evidence type="ECO:0000256" key="4">
    <source>
        <dbReference type="ARBA" id="ARBA00023136"/>
    </source>
</evidence>
<evidence type="ECO:0000313" key="8">
    <source>
        <dbReference type="EMBL" id="RMI26435.1"/>
    </source>
</evidence>
<dbReference type="InParanoid" id="A0A3A9J6F4"/>
<sequence length="298" mass="31996">MRLDGPESNNVEDRRGQRGGLPGGFGGRRGGGIAVGGIGGVAILLLCLFLGVDPSMILGDGSGTAPTTQQQQTQQRQAPYSTDEGRRFAAQVLGETEQVWNGQFRQLGRQYEPPVLVLYSDATQSGCGGAQAQVGPFYCPNDRRVYIDLDFMAALQNRLGARGDFAAAYIIAHEVGHHVQNQLGILRLAERIEDRPGGTDANAMQVRIELQADCFAGVWAKQANDARRILEQGDIEEGINAAAAVGDDRLQQQAGQRVRPESFTHGSSADRVKWFRTGLERGELAACNTFAGLPSSGN</sequence>